<evidence type="ECO:0000259" key="6">
    <source>
        <dbReference type="PROSITE" id="PS51795"/>
    </source>
</evidence>
<feature type="domain" description="FLZ-type" evidence="6">
    <location>
        <begin position="340"/>
        <end position="413"/>
    </location>
</feature>
<name>A0A7J9NBB7_GOSSC</name>
<keyword evidence="3" id="KW-0862">Zinc</keyword>
<accession>A0A7J9NBB7</accession>
<dbReference type="GO" id="GO:0008270">
    <property type="term" value="F:zinc ion binding"/>
    <property type="evidence" value="ECO:0007669"/>
    <property type="project" value="UniProtKB-KW"/>
</dbReference>
<comment type="similarity">
    <text evidence="1">Belongs to the FLZ family.</text>
</comment>
<reference evidence="7 8" key="1">
    <citation type="journal article" date="2019" name="Genome Biol. Evol.">
        <title>Insights into the evolution of the New World diploid cottons (Gossypium, subgenus Houzingenia) based on genome sequencing.</title>
        <authorList>
            <person name="Grover C.E."/>
            <person name="Arick M.A. 2nd"/>
            <person name="Thrash A."/>
            <person name="Conover J.L."/>
            <person name="Sanders W.S."/>
            <person name="Peterson D.G."/>
            <person name="Frelichowski J.E."/>
            <person name="Scheffler J.A."/>
            <person name="Scheffler B.E."/>
            <person name="Wendel J.F."/>
        </authorList>
    </citation>
    <scope>NUCLEOTIDE SEQUENCE [LARGE SCALE GENOMIC DNA]</scope>
    <source>
        <strain evidence="7">1</strain>
        <tissue evidence="7">Leaf</tissue>
    </source>
</reference>
<dbReference type="PANTHER" id="PTHR46868">
    <property type="entry name" value="FCS-LIKE ZINC FINGER 11"/>
    <property type="match status" value="1"/>
</dbReference>
<dbReference type="OrthoDB" id="1153198at2759"/>
<evidence type="ECO:0000256" key="5">
    <source>
        <dbReference type="SAM" id="MobiDB-lite"/>
    </source>
</evidence>
<evidence type="ECO:0000256" key="3">
    <source>
        <dbReference type="ARBA" id="ARBA00022771"/>
    </source>
</evidence>
<comment type="caution">
    <text evidence="7">The sequence shown here is derived from an EMBL/GenBank/DDBJ whole genome shotgun (WGS) entry which is preliminary data.</text>
</comment>
<feature type="region of interest" description="Disordered" evidence="5">
    <location>
        <begin position="189"/>
        <end position="208"/>
    </location>
</feature>
<sequence length="494" mass="54482">MDGSVMADPDPDSSTLGLRHISSSMDGSVMADPDPDSSTLGLRHISSSLFNIPGFLVGFSTKGSLDSDAVRSPTSPLDLRVFANFSNPFTVRSPRSSSQSGCQKKWDCSKIGLGIVNLLADEIKPDGGDLDSPKRMNIVFGPQVKTKFPYSSRNSREYLGNSMKSNSLPRNYIISQLFQARKSSTKSADSSLDFGNEEVPVEPKTDLGLSPSFISSSENLNMSSESCCSENATFSTNSSPLPIGRPLQVDNSLVSKPSSLPILLSHSMVSLSTHELELSEDYTCIISHGPNPKTTHLFGDCILECHNNELTIFDGKAESGTNVPPPAKSRETSTLHLSDEYLSFCYTCKKKLEKDEEVYMHRFTLRMRFQLYFWLHLYVMAETVFTSDSCRGEKAFCSFDCRTEEIFADEEMEKTCNNSSSNSSPEQSNDEDVFLMGMSINIDANLGFHGSLGNAEEDRHRLNVSPITEIFSGYDLDVFDTVVEVLVLDLLICI</sequence>
<dbReference type="PROSITE" id="PS51795">
    <property type="entry name" value="ZF_FLZ"/>
    <property type="match status" value="1"/>
</dbReference>
<proteinExistence type="inferred from homology"/>
<feature type="zinc finger region" description="FLZ-type" evidence="4">
    <location>
        <begin position="340"/>
        <end position="413"/>
    </location>
</feature>
<dbReference type="InterPro" id="IPR044585">
    <property type="entry name" value="FLZ10/11"/>
</dbReference>
<organism evidence="7 8">
    <name type="scientific">Gossypium schwendimanii</name>
    <name type="common">Cotton</name>
    <dbReference type="NCBI Taxonomy" id="34291"/>
    <lineage>
        <taxon>Eukaryota</taxon>
        <taxon>Viridiplantae</taxon>
        <taxon>Streptophyta</taxon>
        <taxon>Embryophyta</taxon>
        <taxon>Tracheophyta</taxon>
        <taxon>Spermatophyta</taxon>
        <taxon>Magnoliopsida</taxon>
        <taxon>eudicotyledons</taxon>
        <taxon>Gunneridae</taxon>
        <taxon>Pentapetalae</taxon>
        <taxon>rosids</taxon>
        <taxon>malvids</taxon>
        <taxon>Malvales</taxon>
        <taxon>Malvaceae</taxon>
        <taxon>Malvoideae</taxon>
        <taxon>Gossypium</taxon>
    </lineage>
</organism>
<evidence type="ECO:0000256" key="1">
    <source>
        <dbReference type="ARBA" id="ARBA00009374"/>
    </source>
</evidence>
<dbReference type="Pfam" id="PF04570">
    <property type="entry name" value="zf-FLZ"/>
    <property type="match status" value="1"/>
</dbReference>
<keyword evidence="8" id="KW-1185">Reference proteome</keyword>
<evidence type="ECO:0000256" key="2">
    <source>
        <dbReference type="ARBA" id="ARBA00022723"/>
    </source>
</evidence>
<dbReference type="InterPro" id="IPR007650">
    <property type="entry name" value="Zf-FLZ_dom"/>
</dbReference>
<dbReference type="AlphaFoldDB" id="A0A7J9NBB7"/>
<evidence type="ECO:0000313" key="8">
    <source>
        <dbReference type="Proteomes" id="UP000593576"/>
    </source>
</evidence>
<dbReference type="Proteomes" id="UP000593576">
    <property type="component" value="Unassembled WGS sequence"/>
</dbReference>
<dbReference type="PANTHER" id="PTHR46868:SF4">
    <property type="entry name" value="FLZ-TYPE DOMAIN-CONTAINING PROTEIN"/>
    <property type="match status" value="1"/>
</dbReference>
<gene>
    <name evidence="7" type="ORF">Goshw_005217</name>
</gene>
<evidence type="ECO:0000313" key="7">
    <source>
        <dbReference type="EMBL" id="MBA0880530.1"/>
    </source>
</evidence>
<keyword evidence="2" id="KW-0479">Metal-binding</keyword>
<feature type="non-terminal residue" evidence="7">
    <location>
        <position position="494"/>
    </location>
</feature>
<protein>
    <recommendedName>
        <fullName evidence="6">FLZ-type domain-containing protein</fullName>
    </recommendedName>
</protein>
<keyword evidence="3" id="KW-0863">Zinc-finger</keyword>
<dbReference type="EMBL" id="JABFAF010277687">
    <property type="protein sequence ID" value="MBA0880530.1"/>
    <property type="molecule type" value="Genomic_DNA"/>
</dbReference>
<evidence type="ECO:0000256" key="4">
    <source>
        <dbReference type="PROSITE-ProRule" id="PRU01131"/>
    </source>
</evidence>